<dbReference type="GO" id="GO:0015833">
    <property type="term" value="P:peptide transport"/>
    <property type="evidence" value="ECO:0007669"/>
    <property type="project" value="InterPro"/>
</dbReference>
<accession>A0A8B2NHP6</accession>
<dbReference type="PANTHER" id="PTHR43297:SF2">
    <property type="entry name" value="DIPEPTIDE TRANSPORT ATP-BINDING PROTEIN DPPD"/>
    <property type="match status" value="1"/>
</dbReference>
<dbReference type="SMART" id="SM00382">
    <property type="entry name" value="AAA"/>
    <property type="match status" value="1"/>
</dbReference>
<dbReference type="InterPro" id="IPR003593">
    <property type="entry name" value="AAA+_ATPase"/>
</dbReference>
<dbReference type="InterPro" id="IPR050388">
    <property type="entry name" value="ABC_Ni/Peptide_Import"/>
</dbReference>
<evidence type="ECO:0000256" key="1">
    <source>
        <dbReference type="ARBA" id="ARBA00004417"/>
    </source>
</evidence>
<dbReference type="EMBL" id="QHHQ01000006">
    <property type="protein sequence ID" value="RAH98862.1"/>
    <property type="molecule type" value="Genomic_DNA"/>
</dbReference>
<comment type="subcellular location">
    <subcellularLocation>
        <location evidence="1">Cell inner membrane</location>
        <topology evidence="1">Peripheral membrane protein</topology>
    </subcellularLocation>
</comment>
<dbReference type="InterPro" id="IPR027417">
    <property type="entry name" value="P-loop_NTPase"/>
</dbReference>
<evidence type="ECO:0000313" key="9">
    <source>
        <dbReference type="EMBL" id="RAH98862.1"/>
    </source>
</evidence>
<dbReference type="InterPro" id="IPR003439">
    <property type="entry name" value="ABC_transporter-like_ATP-bd"/>
</dbReference>
<dbReference type="PROSITE" id="PS50893">
    <property type="entry name" value="ABC_TRANSPORTER_2"/>
    <property type="match status" value="1"/>
</dbReference>
<evidence type="ECO:0000313" key="10">
    <source>
        <dbReference type="Proteomes" id="UP000249590"/>
    </source>
</evidence>
<dbReference type="AlphaFoldDB" id="A0A8B2NHP6"/>
<dbReference type="GO" id="GO:0055085">
    <property type="term" value="P:transmembrane transport"/>
    <property type="evidence" value="ECO:0007669"/>
    <property type="project" value="UniProtKB-ARBA"/>
</dbReference>
<name>A0A8B2NHP6_9HYPH</name>
<dbReference type="PROSITE" id="PS00211">
    <property type="entry name" value="ABC_TRANSPORTER_1"/>
    <property type="match status" value="1"/>
</dbReference>
<evidence type="ECO:0000256" key="4">
    <source>
        <dbReference type="ARBA" id="ARBA00022475"/>
    </source>
</evidence>
<sequence length="355" mass="37766">MTDGSPTPAPVLSVRDLVIDVATPDGTARIVNNVSFDVPSGGVFSVVGESGSGKSITMLALMGLLDSASVSVTGGTAMFEGRDLLALPEAELMTLRGTKVAMIFQDPMTSFNPVITIGRQIEEMIAIHDRTMSPRARRDRSIELLDLVGVPDPARRVRQYPHEFSGGMRQRAMIAMAVANTPKLLIADEPTTALDVTIQAQVMEVLAKVREETGAAMILVTHDLGLVAEYSDDVGVMYGGRMMERAAVDPLFEGPRHPYTIGLLNSIPRHDTDMHALSPIPGQPPAVGEHPSGCVFHPRCGLSRGRTVCAADEPALRPVGAARLSACHFVDEIDAWSAAGAPPPEFAPGVEMADV</sequence>
<reference evidence="9 10" key="1">
    <citation type="submission" date="2018-05" db="EMBL/GenBank/DDBJ databases">
        <title>Acuticoccus sediminis sp. nov., isolated from deep-sea sediment of Indian Ocean.</title>
        <authorList>
            <person name="Liu X."/>
            <person name="Lai Q."/>
            <person name="Du Y."/>
            <person name="Sun F."/>
            <person name="Zhang X."/>
            <person name="Wang S."/>
            <person name="Shao Z."/>
        </authorList>
    </citation>
    <scope>NUCLEOTIDE SEQUENCE [LARGE SCALE GENOMIC DNA]</scope>
    <source>
        <strain evidence="9 10">PTG4-2</strain>
    </source>
</reference>
<keyword evidence="3" id="KW-0813">Transport</keyword>
<keyword evidence="10" id="KW-1185">Reference proteome</keyword>
<evidence type="ECO:0000256" key="7">
    <source>
        <dbReference type="ARBA" id="ARBA00023136"/>
    </source>
</evidence>
<dbReference type="PANTHER" id="PTHR43297">
    <property type="entry name" value="OLIGOPEPTIDE TRANSPORT ATP-BINDING PROTEIN APPD"/>
    <property type="match status" value="1"/>
</dbReference>
<dbReference type="SUPFAM" id="SSF52540">
    <property type="entry name" value="P-loop containing nucleoside triphosphate hydrolases"/>
    <property type="match status" value="1"/>
</dbReference>
<evidence type="ECO:0000256" key="3">
    <source>
        <dbReference type="ARBA" id="ARBA00022448"/>
    </source>
</evidence>
<dbReference type="GO" id="GO:0005886">
    <property type="term" value="C:plasma membrane"/>
    <property type="evidence" value="ECO:0007669"/>
    <property type="project" value="UniProtKB-SubCell"/>
</dbReference>
<comment type="similarity">
    <text evidence="2">Belongs to the ABC transporter superfamily.</text>
</comment>
<proteinExistence type="inferred from homology"/>
<dbReference type="Gene3D" id="3.40.50.300">
    <property type="entry name" value="P-loop containing nucleotide triphosphate hydrolases"/>
    <property type="match status" value="1"/>
</dbReference>
<dbReference type="FunFam" id="3.40.50.300:FF:000016">
    <property type="entry name" value="Oligopeptide ABC transporter ATP-binding component"/>
    <property type="match status" value="1"/>
</dbReference>
<keyword evidence="4" id="KW-1003">Cell membrane</keyword>
<dbReference type="CDD" id="cd03257">
    <property type="entry name" value="ABC_NikE_OppD_transporters"/>
    <property type="match status" value="1"/>
</dbReference>
<keyword evidence="6 9" id="KW-0067">ATP-binding</keyword>
<protein>
    <submittedName>
        <fullName evidence="9">Methionine ABC transporter ATP-binding protein</fullName>
    </submittedName>
</protein>
<evidence type="ECO:0000256" key="2">
    <source>
        <dbReference type="ARBA" id="ARBA00005417"/>
    </source>
</evidence>
<dbReference type="NCBIfam" id="TIGR01727">
    <property type="entry name" value="oligo_HPY"/>
    <property type="match status" value="1"/>
</dbReference>
<dbReference type="Pfam" id="PF00005">
    <property type="entry name" value="ABC_tran"/>
    <property type="match status" value="1"/>
</dbReference>
<evidence type="ECO:0000256" key="5">
    <source>
        <dbReference type="ARBA" id="ARBA00022741"/>
    </source>
</evidence>
<dbReference type="OrthoDB" id="7957282at2"/>
<gene>
    <name evidence="9" type="ORF">DLJ53_24830</name>
</gene>
<dbReference type="RefSeq" id="WP_111350288.1">
    <property type="nucleotide sequence ID" value="NZ_QHHQ01000006.1"/>
</dbReference>
<dbReference type="InterPro" id="IPR017871">
    <property type="entry name" value="ABC_transporter-like_CS"/>
</dbReference>
<feature type="domain" description="ABC transporter" evidence="8">
    <location>
        <begin position="12"/>
        <end position="264"/>
    </location>
</feature>
<organism evidence="9 10">
    <name type="scientific">Acuticoccus sediminis</name>
    <dbReference type="NCBI Taxonomy" id="2184697"/>
    <lineage>
        <taxon>Bacteria</taxon>
        <taxon>Pseudomonadati</taxon>
        <taxon>Pseudomonadota</taxon>
        <taxon>Alphaproteobacteria</taxon>
        <taxon>Hyphomicrobiales</taxon>
        <taxon>Amorphaceae</taxon>
        <taxon>Acuticoccus</taxon>
    </lineage>
</organism>
<evidence type="ECO:0000256" key="6">
    <source>
        <dbReference type="ARBA" id="ARBA00022840"/>
    </source>
</evidence>
<dbReference type="GO" id="GO:0005524">
    <property type="term" value="F:ATP binding"/>
    <property type="evidence" value="ECO:0007669"/>
    <property type="project" value="UniProtKB-KW"/>
</dbReference>
<dbReference type="GO" id="GO:0016887">
    <property type="term" value="F:ATP hydrolysis activity"/>
    <property type="evidence" value="ECO:0007669"/>
    <property type="project" value="InterPro"/>
</dbReference>
<dbReference type="InterPro" id="IPR013563">
    <property type="entry name" value="Oligopep_ABC_C"/>
</dbReference>
<evidence type="ECO:0000259" key="8">
    <source>
        <dbReference type="PROSITE" id="PS50893"/>
    </source>
</evidence>
<keyword evidence="7" id="KW-0472">Membrane</keyword>
<dbReference type="Pfam" id="PF08352">
    <property type="entry name" value="oligo_HPY"/>
    <property type="match status" value="1"/>
</dbReference>
<comment type="caution">
    <text evidence="9">The sequence shown here is derived from an EMBL/GenBank/DDBJ whole genome shotgun (WGS) entry which is preliminary data.</text>
</comment>
<dbReference type="Proteomes" id="UP000249590">
    <property type="component" value="Unassembled WGS sequence"/>
</dbReference>
<keyword evidence="5" id="KW-0547">Nucleotide-binding</keyword>